<evidence type="ECO:0000256" key="2">
    <source>
        <dbReference type="ARBA" id="ARBA00021783"/>
    </source>
</evidence>
<dbReference type="InterPro" id="IPR000192">
    <property type="entry name" value="Aminotrans_V_dom"/>
</dbReference>
<dbReference type="GO" id="GO:0008483">
    <property type="term" value="F:transaminase activity"/>
    <property type="evidence" value="ECO:0007669"/>
    <property type="project" value="UniProtKB-KW"/>
</dbReference>
<accession>A0A5B8HY74</accession>
<dbReference type="InterPro" id="IPR015422">
    <property type="entry name" value="PyrdxlP-dep_Trfase_small"/>
</dbReference>
<comment type="cofactor">
    <cofactor evidence="1">
        <name>pyridoxal 5'-phosphate</name>
        <dbReference type="ChEBI" id="CHEBI:597326"/>
    </cofactor>
</comment>
<dbReference type="InterPro" id="IPR024169">
    <property type="entry name" value="SP_NH2Trfase/AEP_transaminase"/>
</dbReference>
<dbReference type="InterPro" id="IPR015424">
    <property type="entry name" value="PyrdxlP-dep_Trfase"/>
</dbReference>
<evidence type="ECO:0000256" key="3">
    <source>
        <dbReference type="ARBA" id="ARBA00022576"/>
    </source>
</evidence>
<dbReference type="EMBL" id="MK250088">
    <property type="protein sequence ID" value="QDY52200.1"/>
    <property type="molecule type" value="Genomic_DNA"/>
</dbReference>
<dbReference type="PANTHER" id="PTHR42778:SF1">
    <property type="entry name" value="2-AMINOETHYLPHOSPHONATE--PYRUVATE TRANSAMINASE"/>
    <property type="match status" value="1"/>
</dbReference>
<dbReference type="Gene3D" id="3.90.1150.10">
    <property type="entry name" value="Aspartate Aminotransferase, domain 1"/>
    <property type="match status" value="1"/>
</dbReference>
<dbReference type="PIRSF" id="PIRSF000524">
    <property type="entry name" value="SPT"/>
    <property type="match status" value="1"/>
</dbReference>
<organism evidence="7">
    <name type="scientific">Mimiviridae sp. ChoanoV1</name>
    <dbReference type="NCBI Taxonomy" id="2596887"/>
    <lineage>
        <taxon>Viruses</taxon>
        <taxon>Varidnaviria</taxon>
        <taxon>Bamfordvirae</taxon>
        <taxon>Nucleocytoviricota</taxon>
        <taxon>Megaviricetes</taxon>
        <taxon>Imitervirales</taxon>
        <taxon>Schizomimiviridae</taxon>
    </lineage>
</organism>
<evidence type="ECO:0000256" key="1">
    <source>
        <dbReference type="ARBA" id="ARBA00001933"/>
    </source>
</evidence>
<evidence type="ECO:0000256" key="5">
    <source>
        <dbReference type="ARBA" id="ARBA00022898"/>
    </source>
</evidence>
<gene>
    <name evidence="7" type="ORF">4_80</name>
</gene>
<keyword evidence="3 7" id="KW-0032">Aminotransferase</keyword>
<protein>
    <recommendedName>
        <fullName evidence="2">NifS-like protein</fullName>
    </recommendedName>
</protein>
<keyword evidence="5" id="KW-0663">Pyridoxal phosphate</keyword>
<sequence>MRFSIILNNIKTPSSRNILLIPGPITTSQKVKQSMAIDIASREHKFVDIIKNVQKNLLDIARVTPKNYACILFQGCGTYANESVVGNLPYNAKLLTLSNGIYGDRIHNIANILNINSRKIECNVIEKITTEDIKDNIINEDYISVVHHETSNGIVNDIEGIADYCKSNDKFLYVDGISGLGGIPIEIENLGIDYYVGSSNKCLHAFPGISFVIAKKKTLELNKNNRKSLSLDLYSQYNDFELSNQFRFTPPPQVVNSLNESIIELLEEGGVEKRYNDYLKKNQILRSRLEEYGLESYISQENQGPIMALFKYPWKDFSFYDLYLRLLEKKVVIYSAQIKNQEVFRLGNIGDITLEELNYCIDNIILTLNEMKK</sequence>
<feature type="domain" description="Aminotransferase class V" evidence="6">
    <location>
        <begin position="43"/>
        <end position="329"/>
    </location>
</feature>
<keyword evidence="4 7" id="KW-0808">Transferase</keyword>
<dbReference type="PANTHER" id="PTHR42778">
    <property type="entry name" value="2-AMINOETHYLPHOSPHONATE--PYRUVATE TRANSAMINASE"/>
    <property type="match status" value="1"/>
</dbReference>
<dbReference type="SUPFAM" id="SSF53383">
    <property type="entry name" value="PLP-dependent transferases"/>
    <property type="match status" value="1"/>
</dbReference>
<evidence type="ECO:0000259" key="6">
    <source>
        <dbReference type="Pfam" id="PF00266"/>
    </source>
</evidence>
<reference evidence="7" key="1">
    <citation type="submission" date="2018-11" db="EMBL/GenBank/DDBJ databases">
        <title>A distinct lineage of giant viruses engineers rhodopsin photosystems in predatory marine eukaryotes.</title>
        <authorList>
            <person name="Needham D.M."/>
            <person name="Yoshizawa S."/>
            <person name="Hosaka T."/>
            <person name="Poirier C."/>
            <person name="Choi C.-J."/>
            <person name="Hehenberger E."/>
            <person name="Irwin N.A.T."/>
            <person name="Wilken S."/>
            <person name="Yung C.-M."/>
            <person name="Bachy C."/>
            <person name="Kurihara R."/>
            <person name="Nakajima Y."/>
            <person name="Kojima K."/>
            <person name="Kimura-Someya T."/>
            <person name="Leonard G."/>
            <person name="Malmstrom R.R."/>
            <person name="Mende D."/>
            <person name="Olson D.K."/>
            <person name="Sudo Y."/>
            <person name="Sudek S."/>
            <person name="Richards T.A."/>
            <person name="DeLong E.F."/>
            <person name="Keeling P.J."/>
            <person name="Santoro A.E."/>
            <person name="Shirouzu M."/>
            <person name="Iwasaki W."/>
            <person name="Worden A.Z."/>
        </authorList>
    </citation>
    <scope>NUCLEOTIDE SEQUENCE</scope>
</reference>
<dbReference type="NCBIfam" id="NF010006">
    <property type="entry name" value="PRK13479.1"/>
    <property type="match status" value="1"/>
</dbReference>
<evidence type="ECO:0000313" key="7">
    <source>
        <dbReference type="EMBL" id="QDY52200.1"/>
    </source>
</evidence>
<proteinExistence type="predicted"/>
<evidence type="ECO:0000256" key="4">
    <source>
        <dbReference type="ARBA" id="ARBA00022679"/>
    </source>
</evidence>
<dbReference type="Gene3D" id="3.40.640.10">
    <property type="entry name" value="Type I PLP-dependent aspartate aminotransferase-like (Major domain)"/>
    <property type="match status" value="1"/>
</dbReference>
<dbReference type="Pfam" id="PF00266">
    <property type="entry name" value="Aminotran_5"/>
    <property type="match status" value="1"/>
</dbReference>
<name>A0A5B8HY74_9VIRU</name>
<dbReference type="InterPro" id="IPR015421">
    <property type="entry name" value="PyrdxlP-dep_Trfase_major"/>
</dbReference>